<dbReference type="AlphaFoldDB" id="A0A0F9U5T0"/>
<evidence type="ECO:0000313" key="1">
    <source>
        <dbReference type="EMBL" id="KKN56661.1"/>
    </source>
</evidence>
<proteinExistence type="predicted"/>
<reference evidence="1" key="1">
    <citation type="journal article" date="2015" name="Nature">
        <title>Complex archaea that bridge the gap between prokaryotes and eukaryotes.</title>
        <authorList>
            <person name="Spang A."/>
            <person name="Saw J.H."/>
            <person name="Jorgensen S.L."/>
            <person name="Zaremba-Niedzwiedzka K."/>
            <person name="Martijn J."/>
            <person name="Lind A.E."/>
            <person name="van Eijk R."/>
            <person name="Schleper C."/>
            <person name="Guy L."/>
            <person name="Ettema T.J."/>
        </authorList>
    </citation>
    <scope>NUCLEOTIDE SEQUENCE</scope>
</reference>
<protein>
    <submittedName>
        <fullName evidence="1">Uncharacterized protein</fullName>
    </submittedName>
</protein>
<organism evidence="1">
    <name type="scientific">marine sediment metagenome</name>
    <dbReference type="NCBI Taxonomy" id="412755"/>
    <lineage>
        <taxon>unclassified sequences</taxon>
        <taxon>metagenomes</taxon>
        <taxon>ecological metagenomes</taxon>
    </lineage>
</organism>
<name>A0A0F9U5T0_9ZZZZ</name>
<comment type="caution">
    <text evidence="1">The sequence shown here is derived from an EMBL/GenBank/DDBJ whole genome shotgun (WGS) entry which is preliminary data.</text>
</comment>
<accession>A0A0F9U5T0</accession>
<sequence>MRLEVQGKMVKELSVLFKGDILKVISRIQKHSGVKKRADVVRDALKLYDELDSISTQEGKIRVYAGRTGKILMLPRKC</sequence>
<gene>
    <name evidence="1" type="ORF">LCGC14_0569780</name>
</gene>
<dbReference type="EMBL" id="LAZR01000835">
    <property type="protein sequence ID" value="KKN56661.1"/>
    <property type="molecule type" value="Genomic_DNA"/>
</dbReference>